<name>A0A453BVZ7_AEGTS</name>
<reference evidence="2" key="4">
    <citation type="submission" date="2019-03" db="UniProtKB">
        <authorList>
            <consortium name="EnsemblPlants"/>
        </authorList>
    </citation>
    <scope>IDENTIFICATION</scope>
</reference>
<reference evidence="3" key="1">
    <citation type="journal article" date="2014" name="Science">
        <title>Ancient hybridizations among the ancestral genomes of bread wheat.</title>
        <authorList>
            <consortium name="International Wheat Genome Sequencing Consortium,"/>
            <person name="Marcussen T."/>
            <person name="Sandve S.R."/>
            <person name="Heier L."/>
            <person name="Spannagl M."/>
            <person name="Pfeifer M."/>
            <person name="Jakobsen K.S."/>
            <person name="Wulff B.B."/>
            <person name="Steuernagel B."/>
            <person name="Mayer K.F."/>
            <person name="Olsen O.A."/>
        </authorList>
    </citation>
    <scope>NUCLEOTIDE SEQUENCE [LARGE SCALE GENOMIC DNA]</scope>
    <source>
        <strain evidence="3">cv. AL8/78</strain>
    </source>
</reference>
<protein>
    <submittedName>
        <fullName evidence="2">Uncharacterized protein</fullName>
    </submittedName>
</protein>
<feature type="compositionally biased region" description="Polar residues" evidence="1">
    <location>
        <begin position="25"/>
        <end position="35"/>
    </location>
</feature>
<proteinExistence type="predicted"/>
<dbReference type="EnsemblPlants" id="AET2Gv20653000.18">
    <property type="protein sequence ID" value="AET2Gv20653000.18"/>
    <property type="gene ID" value="AET2Gv20653000"/>
</dbReference>
<dbReference type="Gramene" id="AET2Gv20653000.18">
    <property type="protein sequence ID" value="AET2Gv20653000.18"/>
    <property type="gene ID" value="AET2Gv20653000"/>
</dbReference>
<feature type="compositionally biased region" description="Basic residues" evidence="1">
    <location>
        <begin position="1"/>
        <end position="11"/>
    </location>
</feature>
<sequence>MGTHVRSRPGRSRVLSCEESHRDTLSSSANNWTPSNGGGHASGYSKEADPTTA</sequence>
<keyword evidence="3" id="KW-1185">Reference proteome</keyword>
<evidence type="ECO:0000256" key="1">
    <source>
        <dbReference type="SAM" id="MobiDB-lite"/>
    </source>
</evidence>
<feature type="region of interest" description="Disordered" evidence="1">
    <location>
        <begin position="1"/>
        <end position="53"/>
    </location>
</feature>
<accession>A0A453BVZ7</accession>
<dbReference type="Proteomes" id="UP000015105">
    <property type="component" value="Chromosome 2D"/>
</dbReference>
<reference evidence="2" key="5">
    <citation type="journal article" date="2021" name="G3 (Bethesda)">
        <title>Aegilops tauschii genome assembly Aet v5.0 features greater sequence contiguity and improved annotation.</title>
        <authorList>
            <person name="Wang L."/>
            <person name="Zhu T."/>
            <person name="Rodriguez J.C."/>
            <person name="Deal K.R."/>
            <person name="Dubcovsky J."/>
            <person name="McGuire P.E."/>
            <person name="Lux T."/>
            <person name="Spannagl M."/>
            <person name="Mayer K.F.X."/>
            <person name="Baldrich P."/>
            <person name="Meyers B.C."/>
            <person name="Huo N."/>
            <person name="Gu Y.Q."/>
            <person name="Zhou H."/>
            <person name="Devos K.M."/>
            <person name="Bennetzen J.L."/>
            <person name="Unver T."/>
            <person name="Budak H."/>
            <person name="Gulick P.J."/>
            <person name="Galiba G."/>
            <person name="Kalapos B."/>
            <person name="Nelson D.R."/>
            <person name="Li P."/>
            <person name="You F.M."/>
            <person name="Luo M.C."/>
            <person name="Dvorak J."/>
        </authorList>
    </citation>
    <scope>NUCLEOTIDE SEQUENCE [LARGE SCALE GENOMIC DNA]</scope>
    <source>
        <strain evidence="2">cv. AL8/78</strain>
    </source>
</reference>
<dbReference type="AlphaFoldDB" id="A0A453BVZ7"/>
<organism evidence="2 3">
    <name type="scientific">Aegilops tauschii subsp. strangulata</name>
    <name type="common">Goatgrass</name>
    <dbReference type="NCBI Taxonomy" id="200361"/>
    <lineage>
        <taxon>Eukaryota</taxon>
        <taxon>Viridiplantae</taxon>
        <taxon>Streptophyta</taxon>
        <taxon>Embryophyta</taxon>
        <taxon>Tracheophyta</taxon>
        <taxon>Spermatophyta</taxon>
        <taxon>Magnoliopsida</taxon>
        <taxon>Liliopsida</taxon>
        <taxon>Poales</taxon>
        <taxon>Poaceae</taxon>
        <taxon>BOP clade</taxon>
        <taxon>Pooideae</taxon>
        <taxon>Triticodae</taxon>
        <taxon>Triticeae</taxon>
        <taxon>Triticinae</taxon>
        <taxon>Aegilops</taxon>
    </lineage>
</organism>
<reference evidence="2" key="3">
    <citation type="journal article" date="2017" name="Nature">
        <title>Genome sequence of the progenitor of the wheat D genome Aegilops tauschii.</title>
        <authorList>
            <person name="Luo M.C."/>
            <person name="Gu Y.Q."/>
            <person name="Puiu D."/>
            <person name="Wang H."/>
            <person name="Twardziok S.O."/>
            <person name="Deal K.R."/>
            <person name="Huo N."/>
            <person name="Zhu T."/>
            <person name="Wang L."/>
            <person name="Wang Y."/>
            <person name="McGuire P.E."/>
            <person name="Liu S."/>
            <person name="Long H."/>
            <person name="Ramasamy R.K."/>
            <person name="Rodriguez J.C."/>
            <person name="Van S.L."/>
            <person name="Yuan L."/>
            <person name="Wang Z."/>
            <person name="Xia Z."/>
            <person name="Xiao L."/>
            <person name="Anderson O.D."/>
            <person name="Ouyang S."/>
            <person name="Liang Y."/>
            <person name="Zimin A.V."/>
            <person name="Pertea G."/>
            <person name="Qi P."/>
            <person name="Bennetzen J.L."/>
            <person name="Dai X."/>
            <person name="Dawson M.W."/>
            <person name="Muller H.G."/>
            <person name="Kugler K."/>
            <person name="Rivarola-Duarte L."/>
            <person name="Spannagl M."/>
            <person name="Mayer K.F.X."/>
            <person name="Lu F.H."/>
            <person name="Bevan M.W."/>
            <person name="Leroy P."/>
            <person name="Li P."/>
            <person name="You F.M."/>
            <person name="Sun Q."/>
            <person name="Liu Z."/>
            <person name="Lyons E."/>
            <person name="Wicker T."/>
            <person name="Salzberg S.L."/>
            <person name="Devos K.M."/>
            <person name="Dvorak J."/>
        </authorList>
    </citation>
    <scope>NUCLEOTIDE SEQUENCE [LARGE SCALE GENOMIC DNA]</scope>
    <source>
        <strain evidence="2">cv. AL8/78</strain>
    </source>
</reference>
<evidence type="ECO:0000313" key="2">
    <source>
        <dbReference type="EnsemblPlants" id="AET2Gv20653000.18"/>
    </source>
</evidence>
<evidence type="ECO:0000313" key="3">
    <source>
        <dbReference type="Proteomes" id="UP000015105"/>
    </source>
</evidence>
<reference evidence="3" key="2">
    <citation type="journal article" date="2017" name="Nat. Plants">
        <title>The Aegilops tauschii genome reveals multiple impacts of transposons.</title>
        <authorList>
            <person name="Zhao G."/>
            <person name="Zou C."/>
            <person name="Li K."/>
            <person name="Wang K."/>
            <person name="Li T."/>
            <person name="Gao L."/>
            <person name="Zhang X."/>
            <person name="Wang H."/>
            <person name="Yang Z."/>
            <person name="Liu X."/>
            <person name="Jiang W."/>
            <person name="Mao L."/>
            <person name="Kong X."/>
            <person name="Jiao Y."/>
            <person name="Jia J."/>
        </authorList>
    </citation>
    <scope>NUCLEOTIDE SEQUENCE [LARGE SCALE GENOMIC DNA]</scope>
    <source>
        <strain evidence="3">cv. AL8/78</strain>
    </source>
</reference>